<gene>
    <name evidence="2" type="ORF">LO55_4985</name>
</gene>
<evidence type="ECO:0000313" key="2">
    <source>
        <dbReference type="EMBL" id="OIJ41620.1"/>
    </source>
</evidence>
<feature type="domain" description="Methyltransferase" evidence="1">
    <location>
        <begin position="52"/>
        <end position="145"/>
    </location>
</feature>
<evidence type="ECO:0000313" key="3">
    <source>
        <dbReference type="Proteomes" id="UP000180246"/>
    </source>
</evidence>
<dbReference type="GO" id="GO:0032259">
    <property type="term" value="P:methylation"/>
    <property type="evidence" value="ECO:0007669"/>
    <property type="project" value="UniProtKB-KW"/>
</dbReference>
<dbReference type="InterPro" id="IPR029063">
    <property type="entry name" value="SAM-dependent_MTases_sf"/>
</dbReference>
<organism evidence="2 3">
    <name type="scientific">Massilia timonae</name>
    <dbReference type="NCBI Taxonomy" id="47229"/>
    <lineage>
        <taxon>Bacteria</taxon>
        <taxon>Pseudomonadati</taxon>
        <taxon>Pseudomonadota</taxon>
        <taxon>Betaproteobacteria</taxon>
        <taxon>Burkholderiales</taxon>
        <taxon>Oxalobacteraceae</taxon>
        <taxon>Telluria group</taxon>
        <taxon>Massilia</taxon>
    </lineage>
</organism>
<dbReference type="AlphaFoldDB" id="A0A1S2NA12"/>
<dbReference type="Pfam" id="PF13649">
    <property type="entry name" value="Methyltransf_25"/>
    <property type="match status" value="1"/>
</dbReference>
<name>A0A1S2NA12_9BURK</name>
<dbReference type="RefSeq" id="WP_071363476.1">
    <property type="nucleotide sequence ID" value="NZ_JRYB01000001.1"/>
</dbReference>
<keyword evidence="2" id="KW-0489">Methyltransferase</keyword>
<evidence type="ECO:0000259" key="1">
    <source>
        <dbReference type="Pfam" id="PF13649"/>
    </source>
</evidence>
<dbReference type="PANTHER" id="PTHR43464:SF23">
    <property type="entry name" value="JUVENILE HORMONE ACID O-METHYLTRANSFERASE"/>
    <property type="match status" value="1"/>
</dbReference>
<protein>
    <submittedName>
        <fullName evidence="2">UbiE/COQ5 methyltransferase family protein</fullName>
    </submittedName>
</protein>
<keyword evidence="2" id="KW-0808">Transferase</keyword>
<dbReference type="EMBL" id="JRYB01000001">
    <property type="protein sequence ID" value="OIJ41620.1"/>
    <property type="molecule type" value="Genomic_DNA"/>
</dbReference>
<dbReference type="CDD" id="cd02440">
    <property type="entry name" value="AdoMet_MTases"/>
    <property type="match status" value="1"/>
</dbReference>
<dbReference type="PANTHER" id="PTHR43464">
    <property type="entry name" value="METHYLTRANSFERASE"/>
    <property type="match status" value="1"/>
</dbReference>
<dbReference type="InterPro" id="IPR041698">
    <property type="entry name" value="Methyltransf_25"/>
</dbReference>
<accession>A0A1S2NA12</accession>
<dbReference type="SUPFAM" id="SSF53335">
    <property type="entry name" value="S-adenosyl-L-methionine-dependent methyltransferases"/>
    <property type="match status" value="1"/>
</dbReference>
<reference evidence="2 3" key="1">
    <citation type="submission" date="2014-10" db="EMBL/GenBank/DDBJ databases">
        <authorList>
            <person name="Seo M.-J."/>
            <person name="Seok Y.J."/>
            <person name="Cha I.-T."/>
        </authorList>
    </citation>
    <scope>NUCLEOTIDE SEQUENCE [LARGE SCALE GENOMIC DNA]</scope>
    <source>
        <strain evidence="2 3">NEU</strain>
    </source>
</reference>
<dbReference type="Gene3D" id="3.40.50.150">
    <property type="entry name" value="Vaccinia Virus protein VP39"/>
    <property type="match status" value="1"/>
</dbReference>
<dbReference type="GO" id="GO:0010420">
    <property type="term" value="F:polyprenyldihydroxybenzoate methyltransferase activity"/>
    <property type="evidence" value="ECO:0007669"/>
    <property type="project" value="TreeGrafter"/>
</dbReference>
<dbReference type="Proteomes" id="UP000180246">
    <property type="component" value="Unassembled WGS sequence"/>
</dbReference>
<sequence>MDNNCAVNPVIAYYDGIAAHYDNASAEYSEEQLEDLDEAREQLATLLAGHRILELGCGTGAWTEVLAESADFVLATDASAAMLDLARMHGEDLDNVDYRLVDALALPDDLGSGDDKFSAVFMAGLWSRLTRDQQEALLLSLKKRLGKDVLLVVFDDAYVETESATIARTDLQGNTHEFQLDADGNRHELVKNYPTDSYLRKRLDKVGREIKIARWEFYWVLTCRLK</sequence>
<proteinExistence type="predicted"/>
<comment type="caution">
    <text evidence="2">The sequence shown here is derived from an EMBL/GenBank/DDBJ whole genome shotgun (WGS) entry which is preliminary data.</text>
</comment>